<evidence type="ECO:0000313" key="4">
    <source>
        <dbReference type="Proteomes" id="UP000694865"/>
    </source>
</evidence>
<feature type="transmembrane region" description="Helical" evidence="2">
    <location>
        <begin position="170"/>
        <end position="190"/>
    </location>
</feature>
<keyword evidence="4" id="KW-1185">Reference proteome</keyword>
<evidence type="ECO:0000256" key="2">
    <source>
        <dbReference type="SAM" id="Phobius"/>
    </source>
</evidence>
<feature type="transmembrane region" description="Helical" evidence="2">
    <location>
        <begin position="12"/>
        <end position="32"/>
    </location>
</feature>
<feature type="domain" description="Major facilitator superfamily (MFS) profile" evidence="3">
    <location>
        <begin position="14"/>
        <end position="224"/>
    </location>
</feature>
<feature type="transmembrane region" description="Helical" evidence="2">
    <location>
        <begin position="78"/>
        <end position="96"/>
    </location>
</feature>
<reference evidence="5" key="1">
    <citation type="submission" date="2025-08" db="UniProtKB">
        <authorList>
            <consortium name="RefSeq"/>
        </authorList>
    </citation>
    <scope>IDENTIFICATION</scope>
    <source>
        <tissue evidence="5">Testes</tissue>
    </source>
</reference>
<dbReference type="RefSeq" id="XP_006822788.1">
    <property type="nucleotide sequence ID" value="XM_006822725.1"/>
</dbReference>
<keyword evidence="2" id="KW-0812">Transmembrane</keyword>
<organism evidence="4 5">
    <name type="scientific">Saccoglossus kowalevskii</name>
    <name type="common">Acorn worm</name>
    <dbReference type="NCBI Taxonomy" id="10224"/>
    <lineage>
        <taxon>Eukaryota</taxon>
        <taxon>Metazoa</taxon>
        <taxon>Hemichordata</taxon>
        <taxon>Enteropneusta</taxon>
        <taxon>Harrimaniidae</taxon>
        <taxon>Saccoglossus</taxon>
    </lineage>
</organism>
<feature type="transmembrane region" description="Helical" evidence="2">
    <location>
        <begin position="141"/>
        <end position="164"/>
    </location>
</feature>
<feature type="transmembrane region" description="Helical" evidence="2">
    <location>
        <begin position="44"/>
        <end position="66"/>
    </location>
</feature>
<name>A0ABM0MRZ7_SACKO</name>
<evidence type="ECO:0000256" key="1">
    <source>
        <dbReference type="ARBA" id="ARBA00004141"/>
    </source>
</evidence>
<dbReference type="InterPro" id="IPR036259">
    <property type="entry name" value="MFS_trans_sf"/>
</dbReference>
<evidence type="ECO:0000313" key="5">
    <source>
        <dbReference type="RefSeq" id="XP_006822788.1"/>
    </source>
</evidence>
<keyword evidence="2" id="KW-0472">Membrane</keyword>
<dbReference type="PANTHER" id="PTHR11360">
    <property type="entry name" value="MONOCARBOXYLATE TRANSPORTER"/>
    <property type="match status" value="1"/>
</dbReference>
<feature type="transmembrane region" description="Helical" evidence="2">
    <location>
        <begin position="108"/>
        <end position="134"/>
    </location>
</feature>
<gene>
    <name evidence="5" type="primary">LOC100377094</name>
</gene>
<dbReference type="InterPro" id="IPR011701">
    <property type="entry name" value="MFS"/>
</dbReference>
<keyword evidence="2" id="KW-1133">Transmembrane helix</keyword>
<dbReference type="InterPro" id="IPR020846">
    <property type="entry name" value="MFS_dom"/>
</dbReference>
<dbReference type="InterPro" id="IPR050327">
    <property type="entry name" value="Proton-linked_MCT"/>
</dbReference>
<accession>A0ABM0MRZ7</accession>
<dbReference type="Pfam" id="PF07690">
    <property type="entry name" value="MFS_1"/>
    <property type="match status" value="1"/>
</dbReference>
<dbReference type="SUPFAM" id="SSF103473">
    <property type="entry name" value="MFS general substrate transporter"/>
    <property type="match status" value="1"/>
</dbReference>
<sequence>MADNDSGQDGGCSGWLVVLGSHICAMFVFGVYQSIGPMFVALQHYFNASSASTSAILSLSLFLQMGMGPIANVSVKKIGFRATVMAGALISSIGFFSSSFAPSISVLYLTYGVFVGIGYGLIVSPALGVIPFFIKKRYALANALSIVGAGTGTFIFVALIQFLIDRYGWRGAFMVFSAVNAHMFISGSLFKAPPTQRINTSDKASILPNPANSHCWFLFLQALV</sequence>
<dbReference type="PANTHER" id="PTHR11360:SF284">
    <property type="entry name" value="EG:103B4.3 PROTEIN-RELATED"/>
    <property type="match status" value="1"/>
</dbReference>
<dbReference type="Gene3D" id="1.20.1250.20">
    <property type="entry name" value="MFS general substrate transporter like domains"/>
    <property type="match status" value="1"/>
</dbReference>
<dbReference type="Proteomes" id="UP000694865">
    <property type="component" value="Unplaced"/>
</dbReference>
<dbReference type="PROSITE" id="PS50850">
    <property type="entry name" value="MFS"/>
    <property type="match status" value="1"/>
</dbReference>
<proteinExistence type="predicted"/>
<evidence type="ECO:0000259" key="3">
    <source>
        <dbReference type="PROSITE" id="PS50850"/>
    </source>
</evidence>
<protein>
    <submittedName>
        <fullName evidence="5">Monocarboxylate transporter 13-like</fullName>
    </submittedName>
</protein>
<dbReference type="GeneID" id="100377094"/>
<comment type="subcellular location">
    <subcellularLocation>
        <location evidence="1">Membrane</location>
        <topology evidence="1">Multi-pass membrane protein</topology>
    </subcellularLocation>
</comment>